<accession>A0A8X7T4H9</accession>
<keyword evidence="1" id="KW-0233">DNA recombination</keyword>
<dbReference type="PANTHER" id="PTHR34605:SF3">
    <property type="entry name" value="P CELL-TYPE AGGLUTINATION PROTEIN MAP4-LIKE-RELATED"/>
    <property type="match status" value="1"/>
</dbReference>
<proteinExistence type="predicted"/>
<dbReference type="Proteomes" id="UP000078113">
    <property type="component" value="Unassembled WGS sequence"/>
</dbReference>
<gene>
    <name evidence="2" type="ORF">A4X09_0g3874</name>
</gene>
<comment type="caution">
    <text evidence="2">The sequence shown here is derived from an EMBL/GenBank/DDBJ whole genome shotgun (WGS) entry which is preliminary data.</text>
</comment>
<evidence type="ECO:0000256" key="1">
    <source>
        <dbReference type="ARBA" id="ARBA00023172"/>
    </source>
</evidence>
<dbReference type="InterPro" id="IPR011010">
    <property type="entry name" value="DNA_brk_join_enz"/>
</dbReference>
<reference evidence="2" key="2">
    <citation type="journal article" date="2019" name="IMA Fungus">
        <title>Genome sequencing and comparison of five Tilletia species to identify candidate genes for the detection of regulated species infecting wheat.</title>
        <authorList>
            <person name="Nguyen H.D.T."/>
            <person name="Sultana T."/>
            <person name="Kesanakurti P."/>
            <person name="Hambleton S."/>
        </authorList>
    </citation>
    <scope>NUCLEOTIDE SEQUENCE</scope>
    <source>
        <strain evidence="2">DAOMC 236422</strain>
    </source>
</reference>
<protein>
    <submittedName>
        <fullName evidence="2">Uncharacterized protein</fullName>
    </submittedName>
</protein>
<dbReference type="PANTHER" id="PTHR34605">
    <property type="entry name" value="PHAGE_INTEGRASE DOMAIN-CONTAINING PROTEIN"/>
    <property type="match status" value="1"/>
</dbReference>
<dbReference type="GO" id="GO:0006310">
    <property type="term" value="P:DNA recombination"/>
    <property type="evidence" value="ECO:0007669"/>
    <property type="project" value="UniProtKB-KW"/>
</dbReference>
<dbReference type="GO" id="GO:0015074">
    <property type="term" value="P:DNA integration"/>
    <property type="evidence" value="ECO:0007669"/>
    <property type="project" value="InterPro"/>
</dbReference>
<organism evidence="2 3">
    <name type="scientific">Tilletia walkeri</name>
    <dbReference type="NCBI Taxonomy" id="117179"/>
    <lineage>
        <taxon>Eukaryota</taxon>
        <taxon>Fungi</taxon>
        <taxon>Dikarya</taxon>
        <taxon>Basidiomycota</taxon>
        <taxon>Ustilaginomycotina</taxon>
        <taxon>Exobasidiomycetes</taxon>
        <taxon>Tilletiales</taxon>
        <taxon>Tilletiaceae</taxon>
        <taxon>Tilletia</taxon>
    </lineage>
</organism>
<evidence type="ECO:0000313" key="2">
    <source>
        <dbReference type="EMBL" id="KAE8268466.1"/>
    </source>
</evidence>
<dbReference type="InterPro" id="IPR052925">
    <property type="entry name" value="Phage_Integrase-like_Recomb"/>
</dbReference>
<dbReference type="SUPFAM" id="SSF56349">
    <property type="entry name" value="DNA breaking-rejoining enzymes"/>
    <property type="match status" value="1"/>
</dbReference>
<sequence>MPPFGLVRSQPFGPWPGLGRLPPQRSAINPSFHVCRSGFLDGGLAACSLTLPWTKTTRGAGAVIALHQRGADLCPIAAFQTHCALSPGPGTAALFAYRQSSSLVPLSRSVLLARLAAASKAAELPVLHGHSFRIGGCTELLLRGTAIEDVKAHGRW</sequence>
<keyword evidence="3" id="KW-1185">Reference proteome</keyword>
<dbReference type="EMBL" id="LWDG02000150">
    <property type="protein sequence ID" value="KAE8268466.1"/>
    <property type="molecule type" value="Genomic_DNA"/>
</dbReference>
<name>A0A8X7T4H9_9BASI</name>
<evidence type="ECO:0000313" key="3">
    <source>
        <dbReference type="Proteomes" id="UP000078113"/>
    </source>
</evidence>
<dbReference type="InterPro" id="IPR013762">
    <property type="entry name" value="Integrase-like_cat_sf"/>
</dbReference>
<dbReference type="GO" id="GO:0003677">
    <property type="term" value="F:DNA binding"/>
    <property type="evidence" value="ECO:0007669"/>
    <property type="project" value="InterPro"/>
</dbReference>
<reference evidence="2" key="1">
    <citation type="submission" date="2016-04" db="EMBL/GenBank/DDBJ databases">
        <authorList>
            <person name="Nguyen H.D."/>
            <person name="Samba Siva P."/>
            <person name="Cullis J."/>
            <person name="Levesque C.A."/>
            <person name="Hambleton S."/>
        </authorList>
    </citation>
    <scope>NUCLEOTIDE SEQUENCE</scope>
    <source>
        <strain evidence="2">DAOMC 236422</strain>
    </source>
</reference>
<dbReference type="AlphaFoldDB" id="A0A8X7T4H9"/>
<dbReference type="Gene3D" id="1.10.443.10">
    <property type="entry name" value="Intergrase catalytic core"/>
    <property type="match status" value="1"/>
</dbReference>